<feature type="active site" evidence="2">
    <location>
        <position position="12"/>
    </location>
</feature>
<evidence type="ECO:0000256" key="1">
    <source>
        <dbReference type="ARBA" id="ARBA00023002"/>
    </source>
</evidence>
<dbReference type="EC" id="1.8.4.11" evidence="2"/>
<dbReference type="Pfam" id="PF01625">
    <property type="entry name" value="PMSR"/>
    <property type="match status" value="1"/>
</dbReference>
<comment type="catalytic activity">
    <reaction evidence="2">
        <text>L-methionyl-[protein] + [thioredoxin]-disulfide + H2O = L-methionyl-(S)-S-oxide-[protein] + [thioredoxin]-dithiol</text>
        <dbReference type="Rhea" id="RHEA:14217"/>
        <dbReference type="Rhea" id="RHEA-COMP:10698"/>
        <dbReference type="Rhea" id="RHEA-COMP:10700"/>
        <dbReference type="Rhea" id="RHEA-COMP:12313"/>
        <dbReference type="Rhea" id="RHEA-COMP:12315"/>
        <dbReference type="ChEBI" id="CHEBI:15377"/>
        <dbReference type="ChEBI" id="CHEBI:16044"/>
        <dbReference type="ChEBI" id="CHEBI:29950"/>
        <dbReference type="ChEBI" id="CHEBI:44120"/>
        <dbReference type="ChEBI" id="CHEBI:50058"/>
        <dbReference type="EC" id="1.8.4.11"/>
    </reaction>
</comment>
<dbReference type="GO" id="GO:0008113">
    <property type="term" value="F:peptide-methionine (S)-S-oxide reductase activity"/>
    <property type="evidence" value="ECO:0007669"/>
    <property type="project" value="UniProtKB-UniRule"/>
</dbReference>
<evidence type="ECO:0000259" key="3">
    <source>
        <dbReference type="Pfam" id="PF01625"/>
    </source>
</evidence>
<dbReference type="PANTHER" id="PTHR43774:SF1">
    <property type="entry name" value="PEPTIDE METHIONINE SULFOXIDE REDUCTASE MSRA 2"/>
    <property type="match status" value="1"/>
</dbReference>
<comment type="function">
    <text evidence="2">Has an important function as a repair enzyme for proteins that have been inactivated by oxidation. Catalyzes the reversible oxidation-reduction of methionine sulfoxide in proteins to methionine.</text>
</comment>
<dbReference type="EMBL" id="DUAV01000001">
    <property type="protein sequence ID" value="HIG62905.1"/>
    <property type="molecule type" value="Genomic_DNA"/>
</dbReference>
<gene>
    <name evidence="2 4" type="primary">msrA</name>
    <name evidence="4" type="ORF">EYQ16_00010</name>
</gene>
<evidence type="ECO:0000313" key="4">
    <source>
        <dbReference type="EMBL" id="HIG62905.1"/>
    </source>
</evidence>
<keyword evidence="1 2" id="KW-0560">Oxidoreductase</keyword>
<dbReference type="PANTHER" id="PTHR43774">
    <property type="entry name" value="PEPTIDE METHIONINE SULFOXIDE REDUCTASE"/>
    <property type="match status" value="1"/>
</dbReference>
<protein>
    <recommendedName>
        <fullName evidence="2">Peptide methionine sulfoxide reductase MsrA</fullName>
        <shortName evidence="2">Protein-methionine-S-oxide reductase</shortName>
        <ecNumber evidence="2">1.8.4.11</ecNumber>
    </recommendedName>
    <alternativeName>
        <fullName evidence="2">Peptide-methionine (S)-S-oxide reductase</fullName>
        <shortName evidence="2">Peptide Met(O) reductase</shortName>
    </alternativeName>
</protein>
<sequence>MATETAIFAAGCFWGVETHFTALAGVAATEVGYSGGETRQPTYRQVCSGATGHAEVVRVEFDPGAIGYGELLAAFWECHDPTQLNRQGPDSGTQYRSAIFCHGEEQLAAASASLAAAQPRFGGGIVTLVEPAQEFWRAEDYHQNYFQNNPNAACHI</sequence>
<organism evidence="4 5">
    <name type="scientific">Marine Group III euryarchaeote</name>
    <dbReference type="NCBI Taxonomy" id="2173149"/>
    <lineage>
        <taxon>Archaea</taxon>
        <taxon>Methanobacteriati</taxon>
        <taxon>Thermoplasmatota</taxon>
        <taxon>Thermoplasmata</taxon>
        <taxon>Candidatus Thermoprofundales</taxon>
    </lineage>
</organism>
<dbReference type="HAMAP" id="MF_01401">
    <property type="entry name" value="MsrA"/>
    <property type="match status" value="1"/>
</dbReference>
<dbReference type="InterPro" id="IPR036509">
    <property type="entry name" value="Met_Sox_Rdtase_MsrA_sf"/>
</dbReference>
<evidence type="ECO:0000313" key="5">
    <source>
        <dbReference type="Proteomes" id="UP000589516"/>
    </source>
</evidence>
<comment type="similarity">
    <text evidence="2">Belongs to the MsrA Met sulfoxide reductase family.</text>
</comment>
<dbReference type="NCBIfam" id="TIGR00401">
    <property type="entry name" value="msrA"/>
    <property type="match status" value="1"/>
</dbReference>
<evidence type="ECO:0000256" key="2">
    <source>
        <dbReference type="HAMAP-Rule" id="MF_01401"/>
    </source>
</evidence>
<proteinExistence type="inferred from homology"/>
<dbReference type="AlphaFoldDB" id="A0A7C8DCA2"/>
<name>A0A7C8DCA2_9ARCH</name>
<dbReference type="SUPFAM" id="SSF55068">
    <property type="entry name" value="Peptide methionine sulfoxide reductase"/>
    <property type="match status" value="1"/>
</dbReference>
<feature type="domain" description="Peptide methionine sulphoxide reductase MsrA" evidence="3">
    <location>
        <begin position="5"/>
        <end position="155"/>
    </location>
</feature>
<comment type="catalytic activity">
    <reaction evidence="2">
        <text>[thioredoxin]-disulfide + L-methionine + H2O = L-methionine (S)-S-oxide + [thioredoxin]-dithiol</text>
        <dbReference type="Rhea" id="RHEA:19993"/>
        <dbReference type="Rhea" id="RHEA-COMP:10698"/>
        <dbReference type="Rhea" id="RHEA-COMP:10700"/>
        <dbReference type="ChEBI" id="CHEBI:15377"/>
        <dbReference type="ChEBI" id="CHEBI:29950"/>
        <dbReference type="ChEBI" id="CHEBI:50058"/>
        <dbReference type="ChEBI" id="CHEBI:57844"/>
        <dbReference type="ChEBI" id="CHEBI:58772"/>
        <dbReference type="EC" id="1.8.4.11"/>
    </reaction>
</comment>
<dbReference type="Proteomes" id="UP000589516">
    <property type="component" value="Unassembled WGS sequence"/>
</dbReference>
<dbReference type="Gene3D" id="3.30.1060.10">
    <property type="entry name" value="Peptide methionine sulphoxide reductase MsrA"/>
    <property type="match status" value="1"/>
</dbReference>
<accession>A0A7C8DCA2</accession>
<dbReference type="InterPro" id="IPR002569">
    <property type="entry name" value="Met_Sox_Rdtase_MsrA_dom"/>
</dbReference>
<reference evidence="5" key="1">
    <citation type="journal article" date="2019" name="bioRxiv">
        <title>Genome diversification in globally distributed novel marine Proteobacteria is linked to environmental adaptation.</title>
        <authorList>
            <person name="Zhou Z."/>
            <person name="Tran P.Q."/>
            <person name="Kieft K."/>
            <person name="Anantharaman K."/>
        </authorList>
    </citation>
    <scope>NUCLEOTIDE SEQUENCE [LARGE SCALE GENOMIC DNA]</scope>
</reference>
<comment type="caution">
    <text evidence="4">The sequence shown here is derived from an EMBL/GenBank/DDBJ whole genome shotgun (WGS) entry which is preliminary data.</text>
</comment>